<dbReference type="InterPro" id="IPR036388">
    <property type="entry name" value="WH-like_DNA-bd_sf"/>
</dbReference>
<evidence type="ECO:0000313" key="3">
    <source>
        <dbReference type="EMBL" id="CAA54742.1"/>
    </source>
</evidence>
<dbReference type="Pfam" id="PF04703">
    <property type="entry name" value="FaeA"/>
    <property type="match status" value="1"/>
</dbReference>
<reference evidence="3" key="2">
    <citation type="submission" date="1994-04" db="EMBL/GenBank/DDBJ databases">
        <authorList>
            <person name="Huisman T."/>
        </authorList>
    </citation>
    <scope>NUCLEOTIDE SEQUENCE</scope>
</reference>
<dbReference type="Gene3D" id="1.10.10.10">
    <property type="entry name" value="Winged helix-like DNA-binding domain superfamily/Winged helix DNA-binding domain"/>
    <property type="match status" value="1"/>
</dbReference>
<dbReference type="SUPFAM" id="SSF46785">
    <property type="entry name" value="Winged helix' DNA-binding domain"/>
    <property type="match status" value="1"/>
</dbReference>
<evidence type="ECO:0000313" key="7">
    <source>
        <dbReference type="Proteomes" id="UP000531813"/>
    </source>
</evidence>
<evidence type="ECO:0000256" key="2">
    <source>
        <dbReference type="ARBA" id="ARBA00023163"/>
    </source>
</evidence>
<evidence type="ECO:0000313" key="5">
    <source>
        <dbReference type="EMBL" id="QMF70623.1"/>
    </source>
</evidence>
<keyword evidence="1" id="KW-0805">Transcription regulation</keyword>
<accession>Q47204</accession>
<keyword evidence="5" id="KW-0614">Plasmid</keyword>
<dbReference type="RefSeq" id="WP_032174713.1">
    <property type="nucleotide sequence ID" value="NZ_CAJHJK010000001.1"/>
</dbReference>
<protein>
    <submittedName>
        <fullName evidence="4">DeoR family transcriptional regulator</fullName>
    </submittedName>
    <submittedName>
        <fullName evidence="3">FaeA protein</fullName>
    </submittedName>
</protein>
<dbReference type="EMBL" id="AASWIS010000126">
    <property type="protein sequence ID" value="EFH5895920.1"/>
    <property type="molecule type" value="Genomic_DNA"/>
</dbReference>
<reference evidence="3" key="1">
    <citation type="journal article" date="1994" name="Mol. Microbiol.">
        <title>Leucine-responsive regulatory protein, IS1 insertions, and the negative regulator FaeA control the expression of the fae (K88) operon in Escherichia coli.</title>
        <authorList>
            <person name="Huisman T.T."/>
            <person name="Bakker D."/>
            <person name="Klaasen P."/>
            <person name="de Graaf F.K."/>
        </authorList>
    </citation>
    <scope>NUCLEOTIDE SEQUENCE</scope>
</reference>
<dbReference type="InterPro" id="IPR036390">
    <property type="entry name" value="WH_DNA-bd_sf"/>
</dbReference>
<reference evidence="5 6" key="4">
    <citation type="submission" date="2020-06" db="EMBL/GenBank/DDBJ databases">
        <title>REHAB project genomes.</title>
        <authorList>
            <person name="Shaw L.P."/>
        </authorList>
    </citation>
    <scope>NUCLEOTIDE SEQUENCE [LARGE SCALE GENOMIC DNA]</scope>
    <source>
        <strain evidence="5 6">RHB30-C10</strain>
        <plasmid evidence="5">pRHB30-C10_4</plasmid>
        <plasmid evidence="6">prhb30-c10_4</plasmid>
    </source>
</reference>
<evidence type="ECO:0000256" key="1">
    <source>
        <dbReference type="ARBA" id="ARBA00023015"/>
    </source>
</evidence>
<dbReference type="GO" id="GO:0006355">
    <property type="term" value="P:regulation of DNA-templated transcription"/>
    <property type="evidence" value="ECO:0007669"/>
    <property type="project" value="InterPro"/>
</dbReference>
<gene>
    <name evidence="3" type="primary">faeA</name>
    <name evidence="4" type="ORF">GOP25_27940</name>
    <name evidence="5" type="ORF">HVY77_27310</name>
</gene>
<dbReference type="EMBL" id="CP057296">
    <property type="protein sequence ID" value="QMF70623.1"/>
    <property type="molecule type" value="Genomic_DNA"/>
</dbReference>
<geneLocation type="plasmid" evidence="5">
    <name>pRHB30-C10_4</name>
</geneLocation>
<keyword evidence="2" id="KW-0804">Transcription</keyword>
<dbReference type="InterPro" id="IPR006793">
    <property type="entry name" value="FaeA"/>
</dbReference>
<evidence type="ECO:0000313" key="6">
    <source>
        <dbReference type="Proteomes" id="UP000512322"/>
    </source>
</evidence>
<proteinExistence type="predicted"/>
<reference evidence="4 7" key="3">
    <citation type="submission" date="2019-12" db="EMBL/GenBank/DDBJ databases">
        <authorList>
            <consortium name="GenomeTrakr network: Whole genome sequencing for foodborne pathogen traceback"/>
        </authorList>
    </citation>
    <scope>NUCLEOTIDE SEQUENCE [LARGE SCALE GENOMIC DNA]</scope>
    <source>
        <strain evidence="4 7">PSU-2243</strain>
    </source>
</reference>
<dbReference type="AlphaFoldDB" id="Q47204"/>
<name>Q47204_ECOLX</name>
<dbReference type="EMBL" id="X77671">
    <property type="protein sequence ID" value="CAA54742.1"/>
    <property type="molecule type" value="Genomic_DNA"/>
</dbReference>
<geneLocation type="plasmid" evidence="6">
    <name>prhb30-c10_4</name>
</geneLocation>
<sequence length="63" mass="7417">MKEHILEYINSRGSCTTREIADATGISAYQARYYLMTLDREKKIRRTPLRQGARTLWGVLREK</sequence>
<dbReference type="Proteomes" id="UP000531813">
    <property type="component" value="Unassembled WGS sequence"/>
</dbReference>
<evidence type="ECO:0000313" key="4">
    <source>
        <dbReference type="EMBL" id="EFH5895920.1"/>
    </source>
</evidence>
<organism evidence="3">
    <name type="scientific">Escherichia coli</name>
    <dbReference type="NCBI Taxonomy" id="562"/>
    <lineage>
        <taxon>Bacteria</taxon>
        <taxon>Pseudomonadati</taxon>
        <taxon>Pseudomonadota</taxon>
        <taxon>Gammaproteobacteria</taxon>
        <taxon>Enterobacterales</taxon>
        <taxon>Enterobacteriaceae</taxon>
        <taxon>Escherichia</taxon>
    </lineage>
</organism>
<dbReference type="Proteomes" id="UP000512322">
    <property type="component" value="Plasmid pRHB30-C10_4"/>
</dbReference>
<dbReference type="PIR" id="S41545">
    <property type="entry name" value="S41545"/>
</dbReference>